<dbReference type="RefSeq" id="WP_090974851.1">
    <property type="nucleotide sequence ID" value="NZ_FOLL01000021.1"/>
</dbReference>
<keyword evidence="3" id="KW-1185">Reference proteome</keyword>
<feature type="signal peptide" evidence="1">
    <location>
        <begin position="1"/>
        <end position="26"/>
    </location>
</feature>
<accession>A0A1I1LRU0</accession>
<evidence type="ECO:0008006" key="4">
    <source>
        <dbReference type="Google" id="ProtNLM"/>
    </source>
</evidence>
<organism evidence="2 3">
    <name type="scientific">Parapedobacter composti</name>
    <dbReference type="NCBI Taxonomy" id="623281"/>
    <lineage>
        <taxon>Bacteria</taxon>
        <taxon>Pseudomonadati</taxon>
        <taxon>Bacteroidota</taxon>
        <taxon>Sphingobacteriia</taxon>
        <taxon>Sphingobacteriales</taxon>
        <taxon>Sphingobacteriaceae</taxon>
        <taxon>Parapedobacter</taxon>
    </lineage>
</organism>
<evidence type="ECO:0000313" key="3">
    <source>
        <dbReference type="Proteomes" id="UP000199577"/>
    </source>
</evidence>
<dbReference type="STRING" id="623281.SAMN05421747_12121"/>
<protein>
    <recommendedName>
        <fullName evidence="4">Phosphate-selective porin O and P</fullName>
    </recommendedName>
</protein>
<sequence length="342" mass="39542">MYRPKSGIALLFTIACCFATTSAAWAQLLEWNVNLHGFADNREFAKSGNFSQTIFGLRFSPEAGLLVDSTHRFRVGVNFIQEFGARQNDRQFEPVVYYNYQRRGFRFYMGMFPRFGLLDDYPRAILNDTLLYYRPNVEGMLLRYTGKSVQQQVWIDWTSRQTAMDREQFLVGLSGKVNVASFYFSHYAMMWHNAKAAQGNEEQAIRDNGAVMASVGYSASQATGLLDSVDINAGGILAFDRLRGHYDFRFPKGFIANAYLARRRFFVQHTFYAGEPLDIPYGDRFYMAPLYNRLGLGWIPIRHRRLEGRFIATFHFTRGAIDNQQQFLLRYIIGRKHPVKGF</sequence>
<evidence type="ECO:0000313" key="2">
    <source>
        <dbReference type="EMBL" id="SFC72160.1"/>
    </source>
</evidence>
<dbReference type="PROSITE" id="PS51257">
    <property type="entry name" value="PROKAR_LIPOPROTEIN"/>
    <property type="match status" value="1"/>
</dbReference>
<dbReference type="AlphaFoldDB" id="A0A1I1LRU0"/>
<dbReference type="Proteomes" id="UP000199577">
    <property type="component" value="Unassembled WGS sequence"/>
</dbReference>
<dbReference type="OrthoDB" id="1016806at2"/>
<dbReference type="EMBL" id="FOLL01000021">
    <property type="protein sequence ID" value="SFC72160.1"/>
    <property type="molecule type" value="Genomic_DNA"/>
</dbReference>
<name>A0A1I1LRU0_9SPHI</name>
<reference evidence="2 3" key="1">
    <citation type="submission" date="2016-10" db="EMBL/GenBank/DDBJ databases">
        <authorList>
            <person name="de Groot N.N."/>
        </authorList>
    </citation>
    <scope>NUCLEOTIDE SEQUENCE [LARGE SCALE GENOMIC DNA]</scope>
    <source>
        <strain evidence="2 3">DSM 22900</strain>
    </source>
</reference>
<evidence type="ECO:0000256" key="1">
    <source>
        <dbReference type="SAM" id="SignalP"/>
    </source>
</evidence>
<feature type="chain" id="PRO_5011571960" description="Phosphate-selective porin O and P" evidence="1">
    <location>
        <begin position="27"/>
        <end position="342"/>
    </location>
</feature>
<gene>
    <name evidence="2" type="ORF">SAMN05421747_12121</name>
</gene>
<keyword evidence="1" id="KW-0732">Signal</keyword>
<proteinExistence type="predicted"/>